<dbReference type="Proteomes" id="UP001642409">
    <property type="component" value="Unassembled WGS sequence"/>
</dbReference>
<evidence type="ECO:0000313" key="1">
    <source>
        <dbReference type="EMBL" id="CAI9952444.1"/>
    </source>
</evidence>
<evidence type="ECO:0000313" key="3">
    <source>
        <dbReference type="Proteomes" id="UP001642409"/>
    </source>
</evidence>
<accession>A0AA86QG21</accession>
<sequence length="177" mass="20796">MKVRPLSASALPVRNNSSIVQQFSTPQQLNQRRCQSAQCKPSTQSLIQNSKQPFQYISPVLDLDPQRMRQRQLNRDQTHKLFYEGIQAINMFGFNYQPKTTRVTKLFDEVQKEAHVLNLKQTDFEPVFVKKKQEIKMEFKPYTVDLNVLATIHKIQNKHEILQKRVQELQGKKKSNQ</sequence>
<keyword evidence="3" id="KW-1185">Reference proteome</keyword>
<protein>
    <submittedName>
        <fullName evidence="2">Hypothetical_protein</fullName>
    </submittedName>
</protein>
<evidence type="ECO:0000313" key="2">
    <source>
        <dbReference type="EMBL" id="CAL6059104.1"/>
    </source>
</evidence>
<dbReference type="EMBL" id="CATOUU010000832">
    <property type="protein sequence ID" value="CAI9952444.1"/>
    <property type="molecule type" value="Genomic_DNA"/>
</dbReference>
<comment type="caution">
    <text evidence="1">The sequence shown here is derived from an EMBL/GenBank/DDBJ whole genome shotgun (WGS) entry which is preliminary data.</text>
</comment>
<name>A0AA86QG21_9EUKA</name>
<proteinExistence type="predicted"/>
<reference evidence="1" key="1">
    <citation type="submission" date="2023-06" db="EMBL/GenBank/DDBJ databases">
        <authorList>
            <person name="Kurt Z."/>
        </authorList>
    </citation>
    <scope>NUCLEOTIDE SEQUENCE</scope>
</reference>
<reference evidence="2 3" key="2">
    <citation type="submission" date="2024-07" db="EMBL/GenBank/DDBJ databases">
        <authorList>
            <person name="Akdeniz Z."/>
        </authorList>
    </citation>
    <scope>NUCLEOTIDE SEQUENCE [LARGE SCALE GENOMIC DNA]</scope>
</reference>
<organism evidence="1">
    <name type="scientific">Hexamita inflata</name>
    <dbReference type="NCBI Taxonomy" id="28002"/>
    <lineage>
        <taxon>Eukaryota</taxon>
        <taxon>Metamonada</taxon>
        <taxon>Diplomonadida</taxon>
        <taxon>Hexamitidae</taxon>
        <taxon>Hexamitinae</taxon>
        <taxon>Hexamita</taxon>
    </lineage>
</organism>
<dbReference type="EMBL" id="CAXDID020000224">
    <property type="protein sequence ID" value="CAL6059104.1"/>
    <property type="molecule type" value="Genomic_DNA"/>
</dbReference>
<gene>
    <name evidence="1" type="ORF">HINF_LOCUS40089</name>
    <name evidence="2" type="ORF">HINF_LOCUS48587</name>
</gene>
<dbReference type="AlphaFoldDB" id="A0AA86QG21"/>